<dbReference type="GO" id="GO:0034475">
    <property type="term" value="P:U4 snRNA 3'-end processing"/>
    <property type="evidence" value="ECO:0007669"/>
    <property type="project" value="UniProtKB-ARBA"/>
</dbReference>
<dbReference type="GO" id="GO:0051301">
    <property type="term" value="P:cell division"/>
    <property type="evidence" value="ECO:0007669"/>
    <property type="project" value="UniProtKB-KW"/>
</dbReference>
<feature type="compositionally biased region" description="Low complexity" evidence="14">
    <location>
        <begin position="419"/>
        <end position="435"/>
    </location>
</feature>
<feature type="region of interest" description="Disordered" evidence="14">
    <location>
        <begin position="409"/>
        <end position="461"/>
    </location>
</feature>
<evidence type="ECO:0000256" key="12">
    <source>
        <dbReference type="ARBA" id="ARBA00023306"/>
    </source>
</evidence>
<dbReference type="GO" id="GO:0071038">
    <property type="term" value="P:TRAMP-dependent tRNA surveillance pathway"/>
    <property type="evidence" value="ECO:0007669"/>
    <property type="project" value="UniProtKB-ARBA"/>
</dbReference>
<keyword evidence="12" id="KW-0131">Cell cycle</keyword>
<evidence type="ECO:0000256" key="13">
    <source>
        <dbReference type="ARBA" id="ARBA00048830"/>
    </source>
</evidence>
<dbReference type="GeneID" id="14494806"/>
<dbReference type="HOGENOM" id="CLU_013572_5_0_1"/>
<feature type="domain" description="Poly(A) RNA polymerase mitochondrial-like central palm" evidence="16">
    <location>
        <begin position="71"/>
        <end position="203"/>
    </location>
</feature>
<evidence type="ECO:0000313" key="17">
    <source>
        <dbReference type="EMBL" id="CCH59668.1"/>
    </source>
</evidence>
<dbReference type="FunFam" id="3.30.460.10:FF:000006">
    <property type="entry name" value="non-canonical poly(A) RNA polymerase PAPD5"/>
    <property type="match status" value="1"/>
</dbReference>
<keyword evidence="18" id="KW-1185">Reference proteome</keyword>
<dbReference type="Gene3D" id="3.30.460.10">
    <property type="entry name" value="Beta Polymerase, domain 2"/>
    <property type="match status" value="1"/>
</dbReference>
<dbReference type="STRING" id="1071380.I2GZW6"/>
<dbReference type="GO" id="GO:0071036">
    <property type="term" value="P:nuclear polyadenylation-dependent snoRNA catabolic process"/>
    <property type="evidence" value="ECO:0007669"/>
    <property type="project" value="UniProtKB-ARBA"/>
</dbReference>
<dbReference type="InterPro" id="IPR045862">
    <property type="entry name" value="Trf4-like"/>
</dbReference>
<feature type="domain" description="PAP-associated" evidence="15">
    <location>
        <begin position="263"/>
        <end position="323"/>
    </location>
</feature>
<dbReference type="GO" id="GO:0005730">
    <property type="term" value="C:nucleolus"/>
    <property type="evidence" value="ECO:0007669"/>
    <property type="project" value="TreeGrafter"/>
</dbReference>
<dbReference type="RefSeq" id="XP_004179187.1">
    <property type="nucleotide sequence ID" value="XM_004179139.1"/>
</dbReference>
<dbReference type="GO" id="GO:0031499">
    <property type="term" value="C:TRAMP complex"/>
    <property type="evidence" value="ECO:0007669"/>
    <property type="project" value="TreeGrafter"/>
</dbReference>
<dbReference type="PANTHER" id="PTHR23092">
    <property type="entry name" value="POLY(A) RNA POLYMERASE"/>
    <property type="match status" value="1"/>
</dbReference>
<dbReference type="EMBL" id="HE806317">
    <property type="protein sequence ID" value="CCH59668.1"/>
    <property type="molecule type" value="Genomic_DNA"/>
</dbReference>
<dbReference type="KEGG" id="tbl:TBLA_0B08530"/>
<dbReference type="Proteomes" id="UP000002866">
    <property type="component" value="Chromosome 2"/>
</dbReference>
<dbReference type="GO" id="GO:0071044">
    <property type="term" value="P:histone mRNA catabolic process"/>
    <property type="evidence" value="ECO:0007669"/>
    <property type="project" value="UniProtKB-ARBA"/>
</dbReference>
<evidence type="ECO:0000256" key="7">
    <source>
        <dbReference type="ARBA" id="ARBA00022695"/>
    </source>
</evidence>
<dbReference type="GO" id="GO:0071042">
    <property type="term" value="P:nuclear polyadenylation-dependent mRNA catabolic process"/>
    <property type="evidence" value="ECO:0007669"/>
    <property type="project" value="UniProtKB-ARBA"/>
</dbReference>
<sequence length="461" mass="52106">MDKKENAPTLSANVNELEKNNDFIAFSSDSDSENEEQTDKVTQDSAPILNTDYPWIIDHDHSKEREIADWLTMEIKDFVAYISPNRKEIESRNTAIDKLRSVVKELWDDADLQVFGSYATDLYLPGSDLDCVVNTKSGNKGDKKHLYSLATFLKEKIAAKDVEVVAHTRVPIIKFIEPNSNIHIDISFERTNGLEAAKLIRSWLETTPGLRELVLIIKQFLHARRLNNVRTGGLGGFSIICLVYSFLHLHPRILTGEIDATDNLGVLLIEFFELYGKNYGYDHIAIAVNDKHPSYISKQLWKDLQPARTTFALAIQDPGDPTNNISRGSFNIGAIKRAFAGGFDLLTNRCFEMHSIPFKARRGKSILGNVIQYRGIARDFHDERSLVTNKAIAESENYYRKRVGIVYDNEEDNNDKDSNVNSTTTNSTDNDTSSEPLLKKAKVAKDYDSESSDNDYNPLDN</sequence>
<evidence type="ECO:0000256" key="11">
    <source>
        <dbReference type="ARBA" id="ARBA00023211"/>
    </source>
</evidence>
<evidence type="ECO:0000256" key="4">
    <source>
        <dbReference type="ARBA" id="ARBA00012388"/>
    </source>
</evidence>
<dbReference type="GO" id="GO:0003729">
    <property type="term" value="F:mRNA binding"/>
    <property type="evidence" value="ECO:0007669"/>
    <property type="project" value="TreeGrafter"/>
</dbReference>
<keyword evidence="7" id="KW-0548">Nucleotidyltransferase</keyword>
<evidence type="ECO:0000256" key="14">
    <source>
        <dbReference type="SAM" id="MobiDB-lite"/>
    </source>
</evidence>
<protein>
    <recommendedName>
        <fullName evidence="4">polynucleotide adenylyltransferase</fullName>
        <ecNumber evidence="4">2.7.7.19</ecNumber>
    </recommendedName>
</protein>
<dbReference type="AlphaFoldDB" id="I2GZW6"/>
<dbReference type="PANTHER" id="PTHR23092:SF15">
    <property type="entry name" value="INACTIVE NON-CANONICAL POLY(A) RNA POLYMERASE PROTEIN TRF4-2-RELATED"/>
    <property type="match status" value="1"/>
</dbReference>
<dbReference type="GO" id="GO:0043634">
    <property type="term" value="P:polyadenylation-dependent ncRNA catabolic process"/>
    <property type="evidence" value="ECO:0007669"/>
    <property type="project" value="TreeGrafter"/>
</dbReference>
<evidence type="ECO:0000256" key="8">
    <source>
        <dbReference type="ARBA" id="ARBA00022723"/>
    </source>
</evidence>
<dbReference type="InParanoid" id="I2GZW6"/>
<comment type="cofactor">
    <cofactor evidence="2">
        <name>Mg(2+)</name>
        <dbReference type="ChEBI" id="CHEBI:18420"/>
    </cofactor>
</comment>
<dbReference type="FunFam" id="1.10.1410.10:FF:000003">
    <property type="entry name" value="non-canonical poly(A) RNA polymerase PAPD7"/>
    <property type="match status" value="1"/>
</dbReference>
<evidence type="ECO:0000256" key="5">
    <source>
        <dbReference type="ARBA" id="ARBA00022618"/>
    </source>
</evidence>
<keyword evidence="6" id="KW-0808">Transferase</keyword>
<dbReference type="Gene3D" id="1.10.1410.10">
    <property type="match status" value="1"/>
</dbReference>
<evidence type="ECO:0000256" key="6">
    <source>
        <dbReference type="ARBA" id="ARBA00022679"/>
    </source>
</evidence>
<keyword evidence="10" id="KW-0460">Magnesium</keyword>
<evidence type="ECO:0000259" key="15">
    <source>
        <dbReference type="Pfam" id="PF03828"/>
    </source>
</evidence>
<name>I2GZW6_HENB6</name>
<dbReference type="InterPro" id="IPR043519">
    <property type="entry name" value="NT_sf"/>
</dbReference>
<dbReference type="eggNOG" id="KOG1906">
    <property type="taxonomic scope" value="Eukaryota"/>
</dbReference>
<feature type="region of interest" description="Disordered" evidence="14">
    <location>
        <begin position="23"/>
        <end position="44"/>
    </location>
</feature>
<evidence type="ECO:0000256" key="1">
    <source>
        <dbReference type="ARBA" id="ARBA00001936"/>
    </source>
</evidence>
<dbReference type="SUPFAM" id="SSF81301">
    <property type="entry name" value="Nucleotidyltransferase"/>
    <property type="match status" value="1"/>
</dbReference>
<comment type="cofactor">
    <cofactor evidence="1">
        <name>Mn(2+)</name>
        <dbReference type="ChEBI" id="CHEBI:29035"/>
    </cofactor>
</comment>
<keyword evidence="5" id="KW-0132">Cell division</keyword>
<evidence type="ECO:0000256" key="3">
    <source>
        <dbReference type="ARBA" id="ARBA00008593"/>
    </source>
</evidence>
<dbReference type="OMA" id="IIKQFLH"/>
<dbReference type="OrthoDB" id="273917at2759"/>
<comment type="catalytic activity">
    <reaction evidence="13">
        <text>RNA(n) + ATP = RNA(n)-3'-adenine ribonucleotide + diphosphate</text>
        <dbReference type="Rhea" id="RHEA:11332"/>
        <dbReference type="Rhea" id="RHEA-COMP:14527"/>
        <dbReference type="Rhea" id="RHEA-COMP:17347"/>
        <dbReference type="ChEBI" id="CHEBI:30616"/>
        <dbReference type="ChEBI" id="CHEBI:33019"/>
        <dbReference type="ChEBI" id="CHEBI:140395"/>
        <dbReference type="ChEBI" id="CHEBI:173115"/>
        <dbReference type="EC" id="2.7.7.19"/>
    </reaction>
</comment>
<dbReference type="Pfam" id="PF03828">
    <property type="entry name" value="PAP_assoc"/>
    <property type="match status" value="1"/>
</dbReference>
<dbReference type="InterPro" id="IPR054708">
    <property type="entry name" value="MTPAP-like_central"/>
</dbReference>
<keyword evidence="9" id="KW-0498">Mitosis</keyword>
<evidence type="ECO:0000313" key="18">
    <source>
        <dbReference type="Proteomes" id="UP000002866"/>
    </source>
</evidence>
<proteinExistence type="inferred from homology"/>
<keyword evidence="8" id="KW-0479">Metal-binding</keyword>
<accession>I2GZW6</accession>
<gene>
    <name evidence="17" type="primary">TBLA0B08530</name>
    <name evidence="17" type="ORF">TBLA_0B08530</name>
</gene>
<dbReference type="EC" id="2.7.7.19" evidence="4"/>
<dbReference type="GO" id="GO:0071037">
    <property type="term" value="P:nuclear polyadenylation-dependent snRNA catabolic process"/>
    <property type="evidence" value="ECO:0007669"/>
    <property type="project" value="UniProtKB-ARBA"/>
</dbReference>
<dbReference type="CDD" id="cd05402">
    <property type="entry name" value="NT_PAP_TUTase"/>
    <property type="match status" value="1"/>
</dbReference>
<dbReference type="GO" id="GO:0071035">
    <property type="term" value="P:nuclear polyadenylation-dependent rRNA catabolic process"/>
    <property type="evidence" value="ECO:0007669"/>
    <property type="project" value="UniProtKB-ARBA"/>
</dbReference>
<evidence type="ECO:0000259" key="16">
    <source>
        <dbReference type="Pfam" id="PF22600"/>
    </source>
</evidence>
<dbReference type="InterPro" id="IPR002058">
    <property type="entry name" value="PAP_assoc"/>
</dbReference>
<evidence type="ECO:0000256" key="2">
    <source>
        <dbReference type="ARBA" id="ARBA00001946"/>
    </source>
</evidence>
<evidence type="ECO:0000256" key="10">
    <source>
        <dbReference type="ARBA" id="ARBA00022842"/>
    </source>
</evidence>
<dbReference type="SUPFAM" id="SSF81631">
    <property type="entry name" value="PAP/OAS1 substrate-binding domain"/>
    <property type="match status" value="1"/>
</dbReference>
<dbReference type="GO" id="GO:0071039">
    <property type="term" value="P:nuclear polyadenylation-dependent CUT catabolic process"/>
    <property type="evidence" value="ECO:0007669"/>
    <property type="project" value="UniProtKB-ARBA"/>
</dbReference>
<evidence type="ECO:0000256" key="9">
    <source>
        <dbReference type="ARBA" id="ARBA00022776"/>
    </source>
</evidence>
<comment type="similarity">
    <text evidence="3">Belongs to the DNA polymerase type-B-like family.</text>
</comment>
<reference evidence="17 18" key="1">
    <citation type="journal article" date="2011" name="Proc. Natl. Acad. Sci. U.S.A.">
        <title>Evolutionary erosion of yeast sex chromosomes by mating-type switching accidents.</title>
        <authorList>
            <person name="Gordon J.L."/>
            <person name="Armisen D."/>
            <person name="Proux-Wera E."/>
            <person name="Oheigeartaigh S.S."/>
            <person name="Byrne K.P."/>
            <person name="Wolfe K.H."/>
        </authorList>
    </citation>
    <scope>NUCLEOTIDE SEQUENCE [LARGE SCALE GENOMIC DNA]</scope>
    <source>
        <strain evidence="18">ATCC 34711 / CBS 6284 / DSM 70876 / NBRC 10599 / NRRL Y-10934 / UCD 77-7</strain>
    </source>
</reference>
<dbReference type="GO" id="GO:1990817">
    <property type="term" value="F:poly(A) RNA polymerase activity"/>
    <property type="evidence" value="ECO:0007669"/>
    <property type="project" value="UniProtKB-EC"/>
</dbReference>
<keyword evidence="11" id="KW-0464">Manganese</keyword>
<dbReference type="GO" id="GO:0046872">
    <property type="term" value="F:metal ion binding"/>
    <property type="evidence" value="ECO:0007669"/>
    <property type="project" value="UniProtKB-KW"/>
</dbReference>
<organism evidence="17 18">
    <name type="scientific">Henningerozyma blattae (strain ATCC 34711 / CBS 6284 / DSM 70876 / NBRC 10599 / NRRL Y-10934 / UCD 77-7)</name>
    <name type="common">Yeast</name>
    <name type="synonym">Tetrapisispora blattae</name>
    <dbReference type="NCBI Taxonomy" id="1071380"/>
    <lineage>
        <taxon>Eukaryota</taxon>
        <taxon>Fungi</taxon>
        <taxon>Dikarya</taxon>
        <taxon>Ascomycota</taxon>
        <taxon>Saccharomycotina</taxon>
        <taxon>Saccharomycetes</taxon>
        <taxon>Saccharomycetales</taxon>
        <taxon>Saccharomycetaceae</taxon>
        <taxon>Henningerozyma</taxon>
    </lineage>
</organism>
<dbReference type="Pfam" id="PF22600">
    <property type="entry name" value="MTPAP-like_central"/>
    <property type="match status" value="1"/>
</dbReference>
<dbReference type="GO" id="GO:0071051">
    <property type="term" value="P:poly(A)-dependent snoRNA 3'-end processing"/>
    <property type="evidence" value="ECO:0007669"/>
    <property type="project" value="UniProtKB-ARBA"/>
</dbReference>